<dbReference type="InterPro" id="IPR011010">
    <property type="entry name" value="DNA_brk_join_enz"/>
</dbReference>
<proteinExistence type="predicted"/>
<reference evidence="1 2" key="1">
    <citation type="journal article" date="2011" name="J. Bacteriol.">
        <title>Complete genome sequence of Polymorphum gilvum SL003B-26A1T, a crude oil-degrading bacterium from oil-polluted saline soil.</title>
        <authorList>
            <person name="Li S.G."/>
            <person name="Tang Y.Q."/>
            <person name="Nie Y."/>
            <person name="Cai M."/>
            <person name="Wu X.L."/>
        </authorList>
    </citation>
    <scope>NUCLEOTIDE SEQUENCE [LARGE SCALE GENOMIC DNA]</scope>
    <source>
        <strain evidence="2">LMG 25793 / CGMCC 1.9160 / SL003B-26A1</strain>
    </source>
</reference>
<dbReference type="OrthoDB" id="6388170at2"/>
<organism evidence="1 2">
    <name type="scientific">Polymorphum gilvum (strain LMG 25793 / CGMCC 1.9160 / SL003B-26A1)</name>
    <dbReference type="NCBI Taxonomy" id="991905"/>
    <lineage>
        <taxon>Bacteria</taxon>
        <taxon>Pseudomonadati</taxon>
        <taxon>Pseudomonadota</taxon>
        <taxon>Alphaproteobacteria</taxon>
        <taxon>Rhodobacterales</taxon>
        <taxon>Paracoccaceae</taxon>
        <taxon>Polymorphum</taxon>
    </lineage>
</organism>
<sequence length="85" mass="9677">MKAQKAPPKPKSRKTTKHYRDMLAVLFKYAIQWGWTGSSPLDGVNRITKIRNERMRYLSDAECFLYNSGHPPHFANAVASASLPK</sequence>
<evidence type="ECO:0000313" key="2">
    <source>
        <dbReference type="Proteomes" id="UP000008130"/>
    </source>
</evidence>
<dbReference type="eggNOG" id="COG0582">
    <property type="taxonomic scope" value="Bacteria"/>
</dbReference>
<dbReference type="GO" id="GO:0003677">
    <property type="term" value="F:DNA binding"/>
    <property type="evidence" value="ECO:0007669"/>
    <property type="project" value="InterPro"/>
</dbReference>
<keyword evidence="2" id="KW-1185">Reference proteome</keyword>
<evidence type="ECO:0000313" key="1">
    <source>
        <dbReference type="EMBL" id="ADZ69056.1"/>
    </source>
</evidence>
<dbReference type="SUPFAM" id="SSF56349">
    <property type="entry name" value="DNA breaking-rejoining enzymes"/>
    <property type="match status" value="1"/>
</dbReference>
<dbReference type="Proteomes" id="UP000008130">
    <property type="component" value="Chromosome"/>
</dbReference>
<accession>F2J4W4</accession>
<protein>
    <submittedName>
        <fullName evidence="1">Uncharacterized protein</fullName>
    </submittedName>
</protein>
<dbReference type="HOGENOM" id="CLU_2509872_0_0_5"/>
<dbReference type="EMBL" id="CP002568">
    <property type="protein sequence ID" value="ADZ69056.1"/>
    <property type="molecule type" value="Genomic_DNA"/>
</dbReference>
<dbReference type="STRING" id="991905.SL003B_0623"/>
<dbReference type="AlphaFoldDB" id="F2J4W4"/>
<dbReference type="RefSeq" id="WP_013651380.1">
    <property type="nucleotide sequence ID" value="NC_015259.1"/>
</dbReference>
<dbReference type="KEGG" id="pgv:SL003B_0623"/>
<name>F2J4W4_POLGS</name>
<gene>
    <name evidence="1" type="ordered locus">SL003B_0623</name>
</gene>